<name>A0A0D0CR53_9AGAM</name>
<dbReference type="HOGENOM" id="CLU_039070_3_1_1"/>
<dbReference type="EMBL" id="KN826811">
    <property type="protein sequence ID" value="KIK77848.1"/>
    <property type="molecule type" value="Genomic_DNA"/>
</dbReference>
<sequence length="125" mass="13860">MCCRFHAEMEMLPTTHPTTILPYINIPAEMVCEADRMADVLVRAHRNPVILSDFSLGTEACCASAFLCNVASNGENSFDPAPERDTHLSDSTILIVESGEVITWYLLEAVSQYNQVCFTPEDSTK</sequence>
<reference evidence="1 2" key="1">
    <citation type="submission" date="2014-04" db="EMBL/GenBank/DDBJ databases">
        <authorList>
            <consortium name="DOE Joint Genome Institute"/>
            <person name="Kuo A."/>
            <person name="Kohler A."/>
            <person name="Jargeat P."/>
            <person name="Nagy L.G."/>
            <person name="Floudas D."/>
            <person name="Copeland A."/>
            <person name="Barry K.W."/>
            <person name="Cichocki N."/>
            <person name="Veneault-Fourrey C."/>
            <person name="LaButti K."/>
            <person name="Lindquist E.A."/>
            <person name="Lipzen A."/>
            <person name="Lundell T."/>
            <person name="Morin E."/>
            <person name="Murat C."/>
            <person name="Sun H."/>
            <person name="Tunlid A."/>
            <person name="Henrissat B."/>
            <person name="Grigoriev I.V."/>
            <person name="Hibbett D.S."/>
            <person name="Martin F."/>
            <person name="Nordberg H.P."/>
            <person name="Cantor M.N."/>
            <person name="Hua S.X."/>
        </authorList>
    </citation>
    <scope>NUCLEOTIDE SEQUENCE [LARGE SCALE GENOMIC DNA]</scope>
    <source>
        <strain evidence="1 2">Ve08.2h10</strain>
    </source>
</reference>
<keyword evidence="2" id="KW-1185">Reference proteome</keyword>
<dbReference type="OrthoDB" id="2707223at2759"/>
<evidence type="ECO:0000313" key="2">
    <source>
        <dbReference type="Proteomes" id="UP000054538"/>
    </source>
</evidence>
<gene>
    <name evidence="1" type="ORF">PAXRUDRAFT_165588</name>
</gene>
<dbReference type="AlphaFoldDB" id="A0A0D0CR53"/>
<dbReference type="InParanoid" id="A0A0D0CR53"/>
<proteinExistence type="predicted"/>
<evidence type="ECO:0000313" key="1">
    <source>
        <dbReference type="EMBL" id="KIK77848.1"/>
    </source>
</evidence>
<dbReference type="Proteomes" id="UP000054538">
    <property type="component" value="Unassembled WGS sequence"/>
</dbReference>
<accession>A0A0D0CR53</accession>
<organism evidence="1 2">
    <name type="scientific">Paxillus rubicundulus Ve08.2h10</name>
    <dbReference type="NCBI Taxonomy" id="930991"/>
    <lineage>
        <taxon>Eukaryota</taxon>
        <taxon>Fungi</taxon>
        <taxon>Dikarya</taxon>
        <taxon>Basidiomycota</taxon>
        <taxon>Agaricomycotina</taxon>
        <taxon>Agaricomycetes</taxon>
        <taxon>Agaricomycetidae</taxon>
        <taxon>Boletales</taxon>
        <taxon>Paxilineae</taxon>
        <taxon>Paxillaceae</taxon>
        <taxon>Paxillus</taxon>
    </lineage>
</organism>
<protein>
    <submittedName>
        <fullName evidence="1">Uncharacterized protein</fullName>
    </submittedName>
</protein>
<reference evidence="2" key="2">
    <citation type="submission" date="2015-01" db="EMBL/GenBank/DDBJ databases">
        <title>Evolutionary Origins and Diversification of the Mycorrhizal Mutualists.</title>
        <authorList>
            <consortium name="DOE Joint Genome Institute"/>
            <consortium name="Mycorrhizal Genomics Consortium"/>
            <person name="Kohler A."/>
            <person name="Kuo A."/>
            <person name="Nagy L.G."/>
            <person name="Floudas D."/>
            <person name="Copeland A."/>
            <person name="Barry K.W."/>
            <person name="Cichocki N."/>
            <person name="Veneault-Fourrey C."/>
            <person name="LaButti K."/>
            <person name="Lindquist E.A."/>
            <person name="Lipzen A."/>
            <person name="Lundell T."/>
            <person name="Morin E."/>
            <person name="Murat C."/>
            <person name="Riley R."/>
            <person name="Ohm R."/>
            <person name="Sun H."/>
            <person name="Tunlid A."/>
            <person name="Henrissat B."/>
            <person name="Grigoriev I.V."/>
            <person name="Hibbett D.S."/>
            <person name="Martin F."/>
        </authorList>
    </citation>
    <scope>NUCLEOTIDE SEQUENCE [LARGE SCALE GENOMIC DNA]</scope>
    <source>
        <strain evidence="2">Ve08.2h10</strain>
    </source>
</reference>